<feature type="signal peptide" evidence="10">
    <location>
        <begin position="1"/>
        <end position="27"/>
    </location>
</feature>
<comment type="subcellular location">
    <subcellularLocation>
        <location evidence="1">Cell membrane</location>
        <topology evidence="1">Multi-pass membrane protein</topology>
    </subcellularLocation>
</comment>
<evidence type="ECO:0000256" key="9">
    <source>
        <dbReference type="SAM" id="Phobius"/>
    </source>
</evidence>
<organism evidence="12 13">
    <name type="scientific">Orchesella dallaii</name>
    <dbReference type="NCBI Taxonomy" id="48710"/>
    <lineage>
        <taxon>Eukaryota</taxon>
        <taxon>Metazoa</taxon>
        <taxon>Ecdysozoa</taxon>
        <taxon>Arthropoda</taxon>
        <taxon>Hexapoda</taxon>
        <taxon>Collembola</taxon>
        <taxon>Entomobryomorpha</taxon>
        <taxon>Entomobryoidea</taxon>
        <taxon>Orchesellidae</taxon>
        <taxon>Orchesellinae</taxon>
        <taxon>Orchesella</taxon>
    </lineage>
</organism>
<keyword evidence="8" id="KW-0325">Glycoprotein</keyword>
<keyword evidence="4 9" id="KW-0812">Transmembrane</keyword>
<protein>
    <recommendedName>
        <fullName evidence="11">Ionotropic glutamate receptor C-terminal domain-containing protein</fullName>
    </recommendedName>
</protein>
<comment type="caution">
    <text evidence="12">The sequence shown here is derived from an EMBL/GenBank/DDBJ whole genome shotgun (WGS) entry which is preliminary data.</text>
</comment>
<feature type="domain" description="Ionotropic glutamate receptor C-terminal" evidence="11">
    <location>
        <begin position="347"/>
        <end position="616"/>
    </location>
</feature>
<gene>
    <name evidence="12" type="ORF">ODALV1_LOCUS10141</name>
</gene>
<name>A0ABP1QGZ2_9HEXA</name>
<comment type="similarity">
    <text evidence="2">Belongs to the glutamate-gated ion channel (TC 1.A.10.1) family.</text>
</comment>
<evidence type="ECO:0000256" key="8">
    <source>
        <dbReference type="ARBA" id="ARBA00023180"/>
    </source>
</evidence>
<evidence type="ECO:0000256" key="3">
    <source>
        <dbReference type="ARBA" id="ARBA00022475"/>
    </source>
</evidence>
<dbReference type="Gene3D" id="1.10.287.70">
    <property type="match status" value="1"/>
</dbReference>
<keyword evidence="3" id="KW-1003">Cell membrane</keyword>
<keyword evidence="10" id="KW-0732">Signal</keyword>
<feature type="chain" id="PRO_5046924993" description="Ionotropic glutamate receptor C-terminal domain-containing protein" evidence="10">
    <location>
        <begin position="28"/>
        <end position="668"/>
    </location>
</feature>
<evidence type="ECO:0000256" key="6">
    <source>
        <dbReference type="ARBA" id="ARBA00023136"/>
    </source>
</evidence>
<evidence type="ECO:0000256" key="2">
    <source>
        <dbReference type="ARBA" id="ARBA00008685"/>
    </source>
</evidence>
<dbReference type="Gene3D" id="3.40.190.10">
    <property type="entry name" value="Periplasmic binding protein-like II"/>
    <property type="match status" value="1"/>
</dbReference>
<evidence type="ECO:0000256" key="5">
    <source>
        <dbReference type="ARBA" id="ARBA00022989"/>
    </source>
</evidence>
<feature type="transmembrane region" description="Helical" evidence="9">
    <location>
        <begin position="349"/>
        <end position="368"/>
    </location>
</feature>
<evidence type="ECO:0000256" key="10">
    <source>
        <dbReference type="SAM" id="SignalP"/>
    </source>
</evidence>
<evidence type="ECO:0000256" key="1">
    <source>
        <dbReference type="ARBA" id="ARBA00004651"/>
    </source>
</evidence>
<keyword evidence="13" id="KW-1185">Reference proteome</keyword>
<dbReference type="InterPro" id="IPR001320">
    <property type="entry name" value="Iontro_rcpt_C"/>
</dbReference>
<reference evidence="12 13" key="1">
    <citation type="submission" date="2024-08" db="EMBL/GenBank/DDBJ databases">
        <authorList>
            <person name="Cucini C."/>
            <person name="Frati F."/>
        </authorList>
    </citation>
    <scope>NUCLEOTIDE SEQUENCE [LARGE SCALE GENOMIC DNA]</scope>
</reference>
<dbReference type="SUPFAM" id="SSF53850">
    <property type="entry name" value="Periplasmic binding protein-like II"/>
    <property type="match status" value="1"/>
</dbReference>
<evidence type="ECO:0000313" key="12">
    <source>
        <dbReference type="EMBL" id="CAL8099088.1"/>
    </source>
</evidence>
<dbReference type="EMBL" id="CAXLJM020000031">
    <property type="protein sequence ID" value="CAL8099088.1"/>
    <property type="molecule type" value="Genomic_DNA"/>
</dbReference>
<evidence type="ECO:0000259" key="11">
    <source>
        <dbReference type="Pfam" id="PF00060"/>
    </source>
</evidence>
<evidence type="ECO:0000313" key="13">
    <source>
        <dbReference type="Proteomes" id="UP001642540"/>
    </source>
</evidence>
<proteinExistence type="inferred from homology"/>
<accession>A0ABP1QGZ2</accession>
<keyword evidence="7" id="KW-0675">Receptor</keyword>
<dbReference type="PANTHER" id="PTHR42643">
    <property type="entry name" value="IONOTROPIC RECEPTOR 20A-RELATED"/>
    <property type="match status" value="1"/>
</dbReference>
<dbReference type="PANTHER" id="PTHR42643:SF24">
    <property type="entry name" value="IONOTROPIC RECEPTOR 60A"/>
    <property type="match status" value="1"/>
</dbReference>
<keyword evidence="5 9" id="KW-1133">Transmembrane helix</keyword>
<keyword evidence="6 9" id="KW-0472">Membrane</keyword>
<evidence type="ECO:0000256" key="7">
    <source>
        <dbReference type="ARBA" id="ARBA00023170"/>
    </source>
</evidence>
<evidence type="ECO:0000256" key="4">
    <source>
        <dbReference type="ARBA" id="ARBA00022692"/>
    </source>
</evidence>
<dbReference type="InterPro" id="IPR052192">
    <property type="entry name" value="Insect_Ionotropic_Sensory_Rcpt"/>
</dbReference>
<dbReference type="Proteomes" id="UP001642540">
    <property type="component" value="Unassembled WGS sequence"/>
</dbReference>
<feature type="transmembrane region" description="Helical" evidence="9">
    <location>
        <begin position="609"/>
        <end position="629"/>
    </location>
</feature>
<sequence>MKPAALKSFIVSVSSTILLTAVLPVTCNSPEASDNDSASFLINNIRDCNSFILHDHQYSNQNFDSLSEIVSAVSSGAFIAHILNNTFNATEPFTKVIDVPKSRPKCTVGIIYITTPSSIEYLGRWHTFLQRCPGIVKTDNDSFFYLSHSESLVDKMLTSETLGKRVKFNVGISETFQMDRSVMLRSVCHFCGNTETILSDSTTAEANFSKIFINRSKNLLGTRLRISTPTSTRWLNEMHTVDNQWIPKRGIYSIVLNQLMLKYNFTAEFFPSTGGGTGGKINKTHWTGTVGDVLGQKADIGHVTALTLSRSIVVDSTFPVSYEWLTFTTGQPRSFHSWKTVYWPFTPTVWHLTTFVSVLMAIMFKIVLKFTGQRSKLNKIVEYMLAVITEEGVADPEQYPTYSLRLTIVLWLLFSLLMSTAYRSKLTAFLAFPNLERLPQSFEELSDSKYSIGLQYIKGAAYAILKSSKNPTYMKIFNKMDLEESDVRCFKRTMTSDFACISWDSIADYVYHKNLTDKFGQAPVVKAPTSTCFITAGMVMEKRSILKMAFDRFLISVTDSGIMSKWRFMDYEYIAQQRKYWEKDTNQPETDYTIPENAALTLGHLSGGYYLLVIGLVLSVTSFGMEQASKLMLKCKKKKESCENIVDEEFVSSEDISISQNFKITSIV</sequence>
<dbReference type="Pfam" id="PF00060">
    <property type="entry name" value="Lig_chan"/>
    <property type="match status" value="1"/>
</dbReference>